<evidence type="ECO:0000256" key="1">
    <source>
        <dbReference type="SAM" id="Phobius"/>
    </source>
</evidence>
<organism evidence="2 3">
    <name type="scientific">Candidatus Sulfotelmatobacter kueseliae</name>
    <dbReference type="NCBI Taxonomy" id="2042962"/>
    <lineage>
        <taxon>Bacteria</taxon>
        <taxon>Pseudomonadati</taxon>
        <taxon>Acidobacteriota</taxon>
        <taxon>Terriglobia</taxon>
        <taxon>Terriglobales</taxon>
        <taxon>Candidatus Korobacteraceae</taxon>
        <taxon>Candidatus Sulfotelmatobacter</taxon>
    </lineage>
</organism>
<feature type="transmembrane region" description="Helical" evidence="1">
    <location>
        <begin position="41"/>
        <end position="64"/>
    </location>
</feature>
<sequence length="106" mass="11919">MLRKLGLAISYFIAIVYIFSILLPSLYCFQHGCRGPGELDAFMPAFALTPLGAIATAFSLHNAIQQIRKRQSWSWAFWPLAIIFAIVLLGVIALIALFIYYTVSHR</sequence>
<evidence type="ECO:0000313" key="3">
    <source>
        <dbReference type="Proteomes" id="UP000238701"/>
    </source>
</evidence>
<name>A0A2U3L5Y6_9BACT</name>
<dbReference type="EMBL" id="OMOD01000170">
    <property type="protein sequence ID" value="SPF47307.1"/>
    <property type="molecule type" value="Genomic_DNA"/>
</dbReference>
<keyword evidence="1" id="KW-0472">Membrane</keyword>
<evidence type="ECO:0000313" key="2">
    <source>
        <dbReference type="EMBL" id="SPF47307.1"/>
    </source>
</evidence>
<gene>
    <name evidence="2" type="ORF">SBA1_730017</name>
</gene>
<feature type="transmembrane region" description="Helical" evidence="1">
    <location>
        <begin position="7"/>
        <end position="29"/>
    </location>
</feature>
<protein>
    <submittedName>
        <fullName evidence="2">Uncharacterized protein</fullName>
    </submittedName>
</protein>
<dbReference type="AlphaFoldDB" id="A0A2U3L5Y6"/>
<keyword evidence="1" id="KW-1133">Transmembrane helix</keyword>
<proteinExistence type="predicted"/>
<feature type="transmembrane region" description="Helical" evidence="1">
    <location>
        <begin position="76"/>
        <end position="101"/>
    </location>
</feature>
<keyword evidence="1" id="KW-0812">Transmembrane</keyword>
<accession>A0A2U3L5Y6</accession>
<dbReference type="Proteomes" id="UP000238701">
    <property type="component" value="Unassembled WGS sequence"/>
</dbReference>
<reference evidence="3" key="1">
    <citation type="submission" date="2018-02" db="EMBL/GenBank/DDBJ databases">
        <authorList>
            <person name="Hausmann B."/>
        </authorList>
    </citation>
    <scope>NUCLEOTIDE SEQUENCE [LARGE SCALE GENOMIC DNA]</scope>
    <source>
        <strain evidence="3">Peat soil MAG SbA1</strain>
    </source>
</reference>